<feature type="transmembrane region" description="Helical" evidence="2">
    <location>
        <begin position="144"/>
        <end position="168"/>
    </location>
</feature>
<organism evidence="5">
    <name type="scientific">Schistocephalus solidus</name>
    <name type="common">Tapeworm</name>
    <dbReference type="NCBI Taxonomy" id="70667"/>
    <lineage>
        <taxon>Eukaryota</taxon>
        <taxon>Metazoa</taxon>
        <taxon>Spiralia</taxon>
        <taxon>Lophotrochozoa</taxon>
        <taxon>Platyhelminthes</taxon>
        <taxon>Cestoda</taxon>
        <taxon>Eucestoda</taxon>
        <taxon>Diphyllobothriidea</taxon>
        <taxon>Diphyllobothriidae</taxon>
        <taxon>Schistocephalus</taxon>
    </lineage>
</organism>
<evidence type="ECO:0000256" key="1">
    <source>
        <dbReference type="SAM" id="MobiDB-lite"/>
    </source>
</evidence>
<evidence type="ECO:0000313" key="3">
    <source>
        <dbReference type="EMBL" id="VDL94402.1"/>
    </source>
</evidence>
<proteinExistence type="predicted"/>
<dbReference type="AlphaFoldDB" id="A0A183SUW9"/>
<sequence>MVVPLPGLTLNGISLGDILIGESVPGLYLKMSHALVIDPSFTPNLRQSSHLYAPPYAHGPGNLDVRQKTRSEPKKGSSVEKDKFSPMKDSHSEEHAAPIFELWDKAPHDDTRLAGPVTVRESASHSTVGYEEIRTEPFSPLKSLNFWIIFTIVCVVLPSFAILVYLLFRCRRRNEGSYNVEENHTFIEQRALSLRKFANDNDSDAINTASASAPTSAKAVTSCIGDRYQRSNVNFPVSSPCTSDAIELRSPVGTDGSESCPNWKSDLVHSSPPTSFRLSTRGQPQSPNKEWYV</sequence>
<keyword evidence="2" id="KW-0812">Transmembrane</keyword>
<protein>
    <submittedName>
        <fullName evidence="3 5">Uncharacterized protein</fullName>
    </submittedName>
</protein>
<evidence type="ECO:0000313" key="4">
    <source>
        <dbReference type="Proteomes" id="UP000275846"/>
    </source>
</evidence>
<gene>
    <name evidence="3" type="ORF">SSLN_LOCUS8017</name>
</gene>
<name>A0A183SUW9_SCHSO</name>
<feature type="region of interest" description="Disordered" evidence="1">
    <location>
        <begin position="252"/>
        <end position="293"/>
    </location>
</feature>
<feature type="compositionally biased region" description="Basic and acidic residues" evidence="1">
    <location>
        <begin position="65"/>
        <end position="93"/>
    </location>
</feature>
<dbReference type="OrthoDB" id="10676114at2759"/>
<dbReference type="Proteomes" id="UP000275846">
    <property type="component" value="Unassembled WGS sequence"/>
</dbReference>
<dbReference type="STRING" id="70667.A0A183SUW9"/>
<keyword evidence="2" id="KW-0472">Membrane</keyword>
<dbReference type="EMBL" id="UYSU01034434">
    <property type="protein sequence ID" value="VDL94402.1"/>
    <property type="molecule type" value="Genomic_DNA"/>
</dbReference>
<feature type="region of interest" description="Disordered" evidence="1">
    <location>
        <begin position="52"/>
        <end position="93"/>
    </location>
</feature>
<evidence type="ECO:0000313" key="5">
    <source>
        <dbReference type="WBParaSite" id="SSLN_0000832301-mRNA-1"/>
    </source>
</evidence>
<reference evidence="3 4" key="2">
    <citation type="submission" date="2018-11" db="EMBL/GenBank/DDBJ databases">
        <authorList>
            <consortium name="Pathogen Informatics"/>
        </authorList>
    </citation>
    <scope>NUCLEOTIDE SEQUENCE [LARGE SCALE GENOMIC DNA]</scope>
    <source>
        <strain evidence="3 4">NST_G2</strain>
    </source>
</reference>
<dbReference type="WBParaSite" id="SSLN_0000832301-mRNA-1">
    <property type="protein sequence ID" value="SSLN_0000832301-mRNA-1"/>
    <property type="gene ID" value="SSLN_0000832301"/>
</dbReference>
<evidence type="ECO:0000256" key="2">
    <source>
        <dbReference type="SAM" id="Phobius"/>
    </source>
</evidence>
<accession>A0A183SUW9</accession>
<reference evidence="5" key="1">
    <citation type="submission" date="2016-06" db="UniProtKB">
        <authorList>
            <consortium name="WormBaseParasite"/>
        </authorList>
    </citation>
    <scope>IDENTIFICATION</scope>
</reference>
<keyword evidence="2" id="KW-1133">Transmembrane helix</keyword>
<feature type="compositionally biased region" description="Polar residues" evidence="1">
    <location>
        <begin position="271"/>
        <end position="293"/>
    </location>
</feature>
<keyword evidence="4" id="KW-1185">Reference proteome</keyword>